<gene>
    <name evidence="3" type="ORF">PgNI_11916</name>
</gene>
<dbReference type="GeneID" id="41966779"/>
<protein>
    <recommendedName>
        <fullName evidence="1">F-box domain-containing protein</fullName>
    </recommendedName>
</protein>
<dbReference type="SUPFAM" id="SSF81383">
    <property type="entry name" value="F-box domain"/>
    <property type="match status" value="1"/>
</dbReference>
<accession>A0A6P8AQJ5</accession>
<dbReference type="Proteomes" id="UP000515153">
    <property type="component" value="Unplaced"/>
</dbReference>
<dbReference type="Pfam" id="PF12937">
    <property type="entry name" value="F-box-like"/>
    <property type="match status" value="1"/>
</dbReference>
<dbReference type="PROSITE" id="PS50181">
    <property type="entry name" value="FBOX"/>
    <property type="match status" value="1"/>
</dbReference>
<evidence type="ECO:0000313" key="3">
    <source>
        <dbReference type="RefSeq" id="XP_030977162.1"/>
    </source>
</evidence>
<proteinExistence type="predicted"/>
<dbReference type="AlphaFoldDB" id="A0A6P8AQJ5"/>
<reference evidence="3" key="1">
    <citation type="journal article" date="2019" name="Mol. Biol. Evol.">
        <title>Blast fungal genomes show frequent chromosomal changes, gene gains and losses, and effector gene turnover.</title>
        <authorList>
            <person name="Gomez Luciano L.B."/>
            <person name="Jason Tsai I."/>
            <person name="Chuma I."/>
            <person name="Tosa Y."/>
            <person name="Chen Y.H."/>
            <person name="Li J.Y."/>
            <person name="Li M.Y."/>
            <person name="Jade Lu M.Y."/>
            <person name="Nakayashiki H."/>
            <person name="Li W.H."/>
        </authorList>
    </citation>
    <scope>NUCLEOTIDE SEQUENCE</scope>
    <source>
        <strain evidence="3">NI907</strain>
    </source>
</reference>
<keyword evidence="2" id="KW-1185">Reference proteome</keyword>
<dbReference type="SMART" id="SM00256">
    <property type="entry name" value="FBOX"/>
    <property type="match status" value="1"/>
</dbReference>
<dbReference type="RefSeq" id="XP_030977162.1">
    <property type="nucleotide sequence ID" value="XM_031131874.1"/>
</dbReference>
<dbReference type="KEGG" id="pgri:PgNI_11916"/>
<reference evidence="3" key="3">
    <citation type="submission" date="2025-08" db="UniProtKB">
        <authorList>
            <consortium name="RefSeq"/>
        </authorList>
    </citation>
    <scope>IDENTIFICATION</scope>
    <source>
        <strain evidence="3">NI907</strain>
    </source>
</reference>
<dbReference type="InterPro" id="IPR001810">
    <property type="entry name" value="F-box_dom"/>
</dbReference>
<evidence type="ECO:0000259" key="1">
    <source>
        <dbReference type="PROSITE" id="PS50181"/>
    </source>
</evidence>
<dbReference type="InterPro" id="IPR036047">
    <property type="entry name" value="F-box-like_dom_sf"/>
</dbReference>
<reference evidence="3" key="2">
    <citation type="submission" date="2019-10" db="EMBL/GenBank/DDBJ databases">
        <authorList>
            <consortium name="NCBI Genome Project"/>
        </authorList>
    </citation>
    <scope>NUCLEOTIDE SEQUENCE</scope>
    <source>
        <strain evidence="3">NI907</strain>
    </source>
</reference>
<evidence type="ECO:0000313" key="2">
    <source>
        <dbReference type="Proteomes" id="UP000515153"/>
    </source>
</evidence>
<sequence>MISDKLQFLFHLPFDILVLVLDQLSPPDLANLCRTSQCLYRAALPHLYKHLTFTDSQRSSSLAHRAARKHGALVRIIRLSIHFQGCADIGCDLCLHHALAKSPGHVCWAVANPGGGLPPAAKELLEGRQELLPHLECIEIVFPAKNNHVHIVPSHLLHHSDPRSFIRLENMCIVTRAVTKALSRNKTIAKLTLVNYPPFSPFGTDETDRLAWQRLLGQVTEFELSLFGNHGSARSGMIDWFNLREAWPAFYSTI</sequence>
<dbReference type="OrthoDB" id="5216516at2759"/>
<organism evidence="2 3">
    <name type="scientific">Pyricularia grisea</name>
    <name type="common">Crabgrass-specific blast fungus</name>
    <name type="synonym">Magnaporthe grisea</name>
    <dbReference type="NCBI Taxonomy" id="148305"/>
    <lineage>
        <taxon>Eukaryota</taxon>
        <taxon>Fungi</taxon>
        <taxon>Dikarya</taxon>
        <taxon>Ascomycota</taxon>
        <taxon>Pezizomycotina</taxon>
        <taxon>Sordariomycetes</taxon>
        <taxon>Sordariomycetidae</taxon>
        <taxon>Magnaporthales</taxon>
        <taxon>Pyriculariaceae</taxon>
        <taxon>Pyricularia</taxon>
    </lineage>
</organism>
<feature type="domain" description="F-box" evidence="1">
    <location>
        <begin position="6"/>
        <end position="51"/>
    </location>
</feature>
<name>A0A6P8AQJ5_PYRGI</name>